<feature type="binding site" evidence="3">
    <location>
        <position position="46"/>
    </location>
    <ligand>
        <name>ATP</name>
        <dbReference type="ChEBI" id="CHEBI:30616"/>
    </ligand>
</feature>
<dbReference type="CDD" id="cd05117">
    <property type="entry name" value="STKc_CAMK"/>
    <property type="match status" value="1"/>
</dbReference>
<dbReference type="InterPro" id="IPR017441">
    <property type="entry name" value="Protein_kinase_ATP_BS"/>
</dbReference>
<proteinExistence type="inferred from homology"/>
<dbReference type="InterPro" id="IPR011009">
    <property type="entry name" value="Kinase-like_dom_sf"/>
</dbReference>
<comment type="similarity">
    <text evidence="4">Belongs to the protein kinase superfamily.</text>
</comment>
<feature type="compositionally biased region" description="Gly residues" evidence="5">
    <location>
        <begin position="391"/>
        <end position="407"/>
    </location>
</feature>
<keyword evidence="7" id="KW-0808">Transferase</keyword>
<dbReference type="PROSITE" id="PS50011">
    <property type="entry name" value="PROTEIN_KINASE_DOM"/>
    <property type="match status" value="1"/>
</dbReference>
<evidence type="ECO:0000313" key="7">
    <source>
        <dbReference type="EMBL" id="KAK4203502.1"/>
    </source>
</evidence>
<dbReference type="GO" id="GO:0004674">
    <property type="term" value="F:protein serine/threonine kinase activity"/>
    <property type="evidence" value="ECO:0007669"/>
    <property type="project" value="UniProtKB-KW"/>
</dbReference>
<accession>A0AAN6XTJ7</accession>
<feature type="domain" description="Protein kinase" evidence="6">
    <location>
        <begin position="17"/>
        <end position="278"/>
    </location>
</feature>
<feature type="compositionally biased region" description="Gly residues" evidence="5">
    <location>
        <begin position="448"/>
        <end position="457"/>
    </location>
</feature>
<dbReference type="AlphaFoldDB" id="A0AAN6XTJ7"/>
<keyword evidence="8" id="KW-1185">Reference proteome</keyword>
<sequence>MATTGGRTQPNIQPCQYKVGKTLGAGSYSVVKECVHIDTGRYYAAKVINKRLMAGREHMVRNEIAVLRRVSMGHQNILTLVDYFETMNNLYLVTDLALGGELFERICRKGSYYESDAADLIRATLSAIAYLHDHGIVHRDLKPENLLFRTPEDNADLLIADFGLSRIMDEEQFHVLTTTCGTPGYMAPEIFKKTGHGKPVDLWALGVITYFLLCGYTPFDRDSDFEEMQAILNADYSFTPLEYWRGVSDSAKDFIRRCLTIDPNKRMTAHEALQHPFVAGWLNNGEKNGEVGLEGEKGANLLPTVKKNFNARRTLHAAIDTVRAINKLREGQLQGGMMNGGRSKEPGRGLQAQRGIPTTTTAAGENLRPGHQQGGRDDSGISGVGSSNGSAGNGGQDSGFGSGGEGLVDGDVSMEDAPYGGGGGSGVPASLRPGNEANRVVETSKGLWSGGPGGGRR</sequence>
<comment type="caution">
    <text evidence="7">The sequence shown here is derived from an EMBL/GenBank/DDBJ whole genome shotgun (WGS) entry which is preliminary data.</text>
</comment>
<evidence type="ECO:0000259" key="6">
    <source>
        <dbReference type="PROSITE" id="PS50011"/>
    </source>
</evidence>
<dbReference type="InterPro" id="IPR008271">
    <property type="entry name" value="Ser/Thr_kinase_AS"/>
</dbReference>
<dbReference type="SMART" id="SM00220">
    <property type="entry name" value="S_TKc"/>
    <property type="match status" value="1"/>
</dbReference>
<dbReference type="FunFam" id="3.30.200.20:FF:000153">
    <property type="entry name" value="Calcium/calmodulin-dependent protein kinase type I"/>
    <property type="match status" value="1"/>
</dbReference>
<keyword evidence="4" id="KW-0723">Serine/threonine-protein kinase</keyword>
<reference evidence="7" key="1">
    <citation type="journal article" date="2023" name="Mol. Phylogenet. Evol.">
        <title>Genome-scale phylogeny and comparative genomics of the fungal order Sordariales.</title>
        <authorList>
            <person name="Hensen N."/>
            <person name="Bonometti L."/>
            <person name="Westerberg I."/>
            <person name="Brannstrom I.O."/>
            <person name="Guillou S."/>
            <person name="Cros-Aarteil S."/>
            <person name="Calhoun S."/>
            <person name="Haridas S."/>
            <person name="Kuo A."/>
            <person name="Mondo S."/>
            <person name="Pangilinan J."/>
            <person name="Riley R."/>
            <person name="LaButti K."/>
            <person name="Andreopoulos B."/>
            <person name="Lipzen A."/>
            <person name="Chen C."/>
            <person name="Yan M."/>
            <person name="Daum C."/>
            <person name="Ng V."/>
            <person name="Clum A."/>
            <person name="Steindorff A."/>
            <person name="Ohm R.A."/>
            <person name="Martin F."/>
            <person name="Silar P."/>
            <person name="Natvig D.O."/>
            <person name="Lalanne C."/>
            <person name="Gautier V."/>
            <person name="Ament-Velasquez S.L."/>
            <person name="Kruys A."/>
            <person name="Hutchinson M.I."/>
            <person name="Powell A.J."/>
            <person name="Barry K."/>
            <person name="Miller A.N."/>
            <person name="Grigoriev I.V."/>
            <person name="Debuchy R."/>
            <person name="Gladieux P."/>
            <person name="Hiltunen Thoren M."/>
            <person name="Johannesson H."/>
        </authorList>
    </citation>
    <scope>NUCLEOTIDE SEQUENCE</scope>
    <source>
        <strain evidence="7">CBS 315.58</strain>
    </source>
</reference>
<feature type="region of interest" description="Disordered" evidence="5">
    <location>
        <begin position="333"/>
        <end position="352"/>
    </location>
</feature>
<dbReference type="SUPFAM" id="SSF56112">
    <property type="entry name" value="Protein kinase-like (PK-like)"/>
    <property type="match status" value="1"/>
</dbReference>
<dbReference type="Pfam" id="PF00069">
    <property type="entry name" value="Pkinase"/>
    <property type="match status" value="1"/>
</dbReference>
<protein>
    <submittedName>
        <fullName evidence="7">Calcium/calmodulin-dependent protein kinase</fullName>
    </submittedName>
</protein>
<dbReference type="EMBL" id="MU863888">
    <property type="protein sequence ID" value="KAK4203502.1"/>
    <property type="molecule type" value="Genomic_DNA"/>
</dbReference>
<evidence type="ECO:0000256" key="1">
    <source>
        <dbReference type="ARBA" id="ARBA00022741"/>
    </source>
</evidence>
<feature type="compositionally biased region" description="Low complexity" evidence="5">
    <location>
        <begin position="380"/>
        <end position="390"/>
    </location>
</feature>
<evidence type="ECO:0000256" key="3">
    <source>
        <dbReference type="PROSITE-ProRule" id="PRU10141"/>
    </source>
</evidence>
<name>A0AAN6XTJ7_9PEZI</name>
<dbReference type="InterPro" id="IPR000719">
    <property type="entry name" value="Prot_kinase_dom"/>
</dbReference>
<evidence type="ECO:0000256" key="4">
    <source>
        <dbReference type="RuleBase" id="RU000304"/>
    </source>
</evidence>
<organism evidence="7 8">
    <name type="scientific">Triangularia verruculosa</name>
    <dbReference type="NCBI Taxonomy" id="2587418"/>
    <lineage>
        <taxon>Eukaryota</taxon>
        <taxon>Fungi</taxon>
        <taxon>Dikarya</taxon>
        <taxon>Ascomycota</taxon>
        <taxon>Pezizomycotina</taxon>
        <taxon>Sordariomycetes</taxon>
        <taxon>Sordariomycetidae</taxon>
        <taxon>Sordariales</taxon>
        <taxon>Podosporaceae</taxon>
        <taxon>Triangularia</taxon>
    </lineage>
</organism>
<dbReference type="FunFam" id="1.10.510.10:FF:000257">
    <property type="entry name" value="Calcium/calmodulin-dependent protein kinase type I"/>
    <property type="match status" value="1"/>
</dbReference>
<reference evidence="7" key="2">
    <citation type="submission" date="2023-05" db="EMBL/GenBank/DDBJ databases">
        <authorList>
            <consortium name="Lawrence Berkeley National Laboratory"/>
            <person name="Steindorff A."/>
            <person name="Hensen N."/>
            <person name="Bonometti L."/>
            <person name="Westerberg I."/>
            <person name="Brannstrom I.O."/>
            <person name="Guillou S."/>
            <person name="Cros-Aarteil S."/>
            <person name="Calhoun S."/>
            <person name="Haridas S."/>
            <person name="Kuo A."/>
            <person name="Mondo S."/>
            <person name="Pangilinan J."/>
            <person name="Riley R."/>
            <person name="Labutti K."/>
            <person name="Andreopoulos B."/>
            <person name="Lipzen A."/>
            <person name="Chen C."/>
            <person name="Yanf M."/>
            <person name="Daum C."/>
            <person name="Ng V."/>
            <person name="Clum A."/>
            <person name="Ohm R."/>
            <person name="Martin F."/>
            <person name="Silar P."/>
            <person name="Natvig D."/>
            <person name="Lalanne C."/>
            <person name="Gautier V."/>
            <person name="Ament-Velasquez S.L."/>
            <person name="Kruys A."/>
            <person name="Hutchinson M.I."/>
            <person name="Powell A.J."/>
            <person name="Barry K."/>
            <person name="Miller A.N."/>
            <person name="Grigoriev I.V."/>
            <person name="Debuchy R."/>
            <person name="Gladieux P."/>
            <person name="Thoren M.H."/>
            <person name="Johannesson H."/>
        </authorList>
    </citation>
    <scope>NUCLEOTIDE SEQUENCE</scope>
    <source>
        <strain evidence="7">CBS 315.58</strain>
    </source>
</reference>
<dbReference type="PROSITE" id="PS00108">
    <property type="entry name" value="PROTEIN_KINASE_ST"/>
    <property type="match status" value="1"/>
</dbReference>
<keyword evidence="1 3" id="KW-0547">Nucleotide-binding</keyword>
<keyword evidence="7" id="KW-0418">Kinase</keyword>
<dbReference type="Gene3D" id="3.30.200.20">
    <property type="entry name" value="Phosphorylase Kinase, domain 1"/>
    <property type="match status" value="1"/>
</dbReference>
<dbReference type="Gene3D" id="1.10.510.10">
    <property type="entry name" value="Transferase(Phosphotransferase) domain 1"/>
    <property type="match status" value="1"/>
</dbReference>
<dbReference type="GO" id="GO:0005524">
    <property type="term" value="F:ATP binding"/>
    <property type="evidence" value="ECO:0007669"/>
    <property type="project" value="UniProtKB-UniRule"/>
</dbReference>
<evidence type="ECO:0000313" key="8">
    <source>
        <dbReference type="Proteomes" id="UP001303160"/>
    </source>
</evidence>
<dbReference type="Proteomes" id="UP001303160">
    <property type="component" value="Unassembled WGS sequence"/>
</dbReference>
<dbReference type="PANTHER" id="PTHR24347">
    <property type="entry name" value="SERINE/THREONINE-PROTEIN KINASE"/>
    <property type="match status" value="1"/>
</dbReference>
<feature type="region of interest" description="Disordered" evidence="5">
    <location>
        <begin position="359"/>
        <end position="457"/>
    </location>
</feature>
<evidence type="ECO:0000256" key="2">
    <source>
        <dbReference type="ARBA" id="ARBA00022840"/>
    </source>
</evidence>
<keyword evidence="2 3" id="KW-0067">ATP-binding</keyword>
<dbReference type="PROSITE" id="PS00107">
    <property type="entry name" value="PROTEIN_KINASE_ATP"/>
    <property type="match status" value="1"/>
</dbReference>
<evidence type="ECO:0000256" key="5">
    <source>
        <dbReference type="SAM" id="MobiDB-lite"/>
    </source>
</evidence>
<gene>
    <name evidence="7" type="ORF">QBC40DRAFT_304227</name>
</gene>